<dbReference type="GO" id="GO:0016791">
    <property type="term" value="F:phosphatase activity"/>
    <property type="evidence" value="ECO:0007669"/>
    <property type="project" value="TreeGrafter"/>
</dbReference>
<proteinExistence type="predicted"/>
<dbReference type="KEGG" id="lck:HN018_01050"/>
<sequence length="190" mass="21438">MQTQKILCIRHGQSAFNAAYDETGIDPLLPDARLTSKGEAQVLTARELLRNTPFDLVVVTPLTRALQTARGIFDNHYSKPRFVVEALHRERLESSCDVGRSPATLLTDYPDLELQHLPDVWWHAEGQRDDRGIHVEPLETALQRIAEFRAFLAGRPERNIAVVGHGTFFYYLTGVFLPNCGMIELDLEAV</sequence>
<evidence type="ECO:0000256" key="1">
    <source>
        <dbReference type="PIRSR" id="PIRSR613078-2"/>
    </source>
</evidence>
<feature type="binding site" evidence="1">
    <location>
        <position position="64"/>
    </location>
    <ligand>
        <name>substrate</name>
    </ligand>
</feature>
<keyword evidence="3" id="KW-1185">Reference proteome</keyword>
<organism evidence="2 3">
    <name type="scientific">Lichenicola cladoniae</name>
    <dbReference type="NCBI Taxonomy" id="1484109"/>
    <lineage>
        <taxon>Bacteria</taxon>
        <taxon>Pseudomonadati</taxon>
        <taxon>Pseudomonadota</taxon>
        <taxon>Alphaproteobacteria</taxon>
        <taxon>Acetobacterales</taxon>
        <taxon>Acetobacteraceae</taxon>
        <taxon>Lichenicola</taxon>
    </lineage>
</organism>
<dbReference type="InterPro" id="IPR029033">
    <property type="entry name" value="His_PPase_superfam"/>
</dbReference>
<dbReference type="InterPro" id="IPR050275">
    <property type="entry name" value="PGM_Phosphatase"/>
</dbReference>
<gene>
    <name evidence="2" type="ORF">HN018_01050</name>
</gene>
<dbReference type="InterPro" id="IPR013078">
    <property type="entry name" value="His_Pase_superF_clade-1"/>
</dbReference>
<dbReference type="AlphaFoldDB" id="A0A6M8HFT7"/>
<dbReference type="CDD" id="cd07067">
    <property type="entry name" value="HP_PGM_like"/>
    <property type="match status" value="1"/>
</dbReference>
<dbReference type="Proteomes" id="UP000500767">
    <property type="component" value="Chromosome"/>
</dbReference>
<protein>
    <submittedName>
        <fullName evidence="2">Histidine phosphatase family protein</fullName>
    </submittedName>
</protein>
<feature type="binding site" evidence="1">
    <location>
        <begin position="23"/>
        <end position="24"/>
    </location>
    <ligand>
        <name>substrate</name>
    </ligand>
</feature>
<evidence type="ECO:0000313" key="3">
    <source>
        <dbReference type="Proteomes" id="UP000500767"/>
    </source>
</evidence>
<dbReference type="Gene3D" id="3.40.50.1240">
    <property type="entry name" value="Phosphoglycerate mutase-like"/>
    <property type="match status" value="1"/>
</dbReference>
<dbReference type="SMART" id="SM00855">
    <property type="entry name" value="PGAM"/>
    <property type="match status" value="1"/>
</dbReference>
<dbReference type="Pfam" id="PF00300">
    <property type="entry name" value="His_Phos_1"/>
    <property type="match status" value="1"/>
</dbReference>
<dbReference type="RefSeq" id="WP_171832790.1">
    <property type="nucleotide sequence ID" value="NZ_CP053708.1"/>
</dbReference>
<reference evidence="2 3" key="1">
    <citation type="journal article" date="2014" name="World J. Microbiol. Biotechnol.">
        <title>Biodiversity and physiological characteristics of Antarctic and Arctic lichens-associated bacteria.</title>
        <authorList>
            <person name="Lee Y.M."/>
            <person name="Kim E.H."/>
            <person name="Lee H.K."/>
            <person name="Hong S.G."/>
        </authorList>
    </citation>
    <scope>NUCLEOTIDE SEQUENCE [LARGE SCALE GENOMIC DNA]</scope>
    <source>
        <strain evidence="2 3">PAMC 26569</strain>
    </source>
</reference>
<dbReference type="SUPFAM" id="SSF53254">
    <property type="entry name" value="Phosphoglycerate mutase-like"/>
    <property type="match status" value="1"/>
</dbReference>
<feature type="binding site" evidence="1">
    <location>
        <begin position="10"/>
        <end position="17"/>
    </location>
    <ligand>
        <name>substrate</name>
    </ligand>
</feature>
<name>A0A6M8HFT7_9PROT</name>
<dbReference type="PANTHER" id="PTHR48100">
    <property type="entry name" value="BROAD-SPECIFICITY PHOSPHATASE YOR283W-RELATED"/>
    <property type="match status" value="1"/>
</dbReference>
<dbReference type="GO" id="GO:0005737">
    <property type="term" value="C:cytoplasm"/>
    <property type="evidence" value="ECO:0007669"/>
    <property type="project" value="TreeGrafter"/>
</dbReference>
<dbReference type="PANTHER" id="PTHR48100:SF1">
    <property type="entry name" value="HISTIDINE PHOSPHATASE FAMILY PROTEIN-RELATED"/>
    <property type="match status" value="1"/>
</dbReference>
<dbReference type="EMBL" id="CP053708">
    <property type="protein sequence ID" value="QKE88827.1"/>
    <property type="molecule type" value="Genomic_DNA"/>
</dbReference>
<accession>A0A6M8HFT7</accession>
<evidence type="ECO:0000313" key="2">
    <source>
        <dbReference type="EMBL" id="QKE88827.1"/>
    </source>
</evidence>